<organism evidence="2 3">
    <name type="scientific">Caldimonas brevitalea</name>
    <dbReference type="NCBI Taxonomy" id="413882"/>
    <lineage>
        <taxon>Bacteria</taxon>
        <taxon>Pseudomonadati</taxon>
        <taxon>Pseudomonadota</taxon>
        <taxon>Betaproteobacteria</taxon>
        <taxon>Burkholderiales</taxon>
        <taxon>Sphaerotilaceae</taxon>
        <taxon>Caldimonas</taxon>
    </lineage>
</organism>
<dbReference type="KEGG" id="pbh:AAW51_5180"/>
<dbReference type="PANTHER" id="PTHR45947">
    <property type="entry name" value="SULFOQUINOVOSYL TRANSFERASE SQD2"/>
    <property type="match status" value="1"/>
</dbReference>
<reference evidence="2 3" key="1">
    <citation type="submission" date="2015-05" db="EMBL/GenBank/DDBJ databases">
        <authorList>
            <person name="Tang B."/>
            <person name="Yu Y."/>
        </authorList>
    </citation>
    <scope>NUCLEOTIDE SEQUENCE [LARGE SCALE GENOMIC DNA]</scope>
    <source>
        <strain evidence="2 3">DSM 7029</strain>
    </source>
</reference>
<keyword evidence="2" id="KW-0808">Transferase</keyword>
<dbReference type="Pfam" id="PF13439">
    <property type="entry name" value="Glyco_transf_4"/>
    <property type="match status" value="1"/>
</dbReference>
<dbReference type="CDD" id="cd03801">
    <property type="entry name" value="GT4_PimA-like"/>
    <property type="match status" value="1"/>
</dbReference>
<dbReference type="STRING" id="413882.AAW51_5180"/>
<gene>
    <name evidence="2" type="ORF">AAW51_5180</name>
</gene>
<dbReference type="InterPro" id="IPR028098">
    <property type="entry name" value="Glyco_trans_4-like_N"/>
</dbReference>
<feature type="domain" description="Glycosyltransferase subfamily 4-like N-terminal" evidence="1">
    <location>
        <begin position="19"/>
        <end position="168"/>
    </location>
</feature>
<accession>A0A0G3BWY1</accession>
<dbReference type="AlphaFoldDB" id="A0A0G3BWY1"/>
<protein>
    <submittedName>
        <fullName evidence="2">Glycosyltransferase</fullName>
    </submittedName>
</protein>
<name>A0A0G3BWY1_9BURK</name>
<evidence type="ECO:0000313" key="3">
    <source>
        <dbReference type="Proteomes" id="UP000035352"/>
    </source>
</evidence>
<proteinExistence type="predicted"/>
<dbReference type="Proteomes" id="UP000035352">
    <property type="component" value="Chromosome"/>
</dbReference>
<dbReference type="Pfam" id="PF13692">
    <property type="entry name" value="Glyco_trans_1_4"/>
    <property type="match status" value="1"/>
</dbReference>
<dbReference type="SUPFAM" id="SSF53756">
    <property type="entry name" value="UDP-Glycosyltransferase/glycogen phosphorylase"/>
    <property type="match status" value="1"/>
</dbReference>
<dbReference type="PANTHER" id="PTHR45947:SF3">
    <property type="entry name" value="SULFOQUINOVOSYL TRANSFERASE SQD2"/>
    <property type="match status" value="1"/>
</dbReference>
<dbReference type="InterPro" id="IPR050194">
    <property type="entry name" value="Glycosyltransferase_grp1"/>
</dbReference>
<evidence type="ECO:0000259" key="1">
    <source>
        <dbReference type="Pfam" id="PF13439"/>
    </source>
</evidence>
<dbReference type="EMBL" id="CP011371">
    <property type="protein sequence ID" value="AKJ31871.1"/>
    <property type="molecule type" value="Genomic_DNA"/>
</dbReference>
<keyword evidence="3" id="KW-1185">Reference proteome</keyword>
<sequence>MIVVQEIVPHYRLRLFELLHQQLASAGVDLKVVYGAPNAEQAAKHDLVELPAEIGLPVRNLWLGGKVLHQPVINRLLRADLAVLPNAAKYLPNYFFWLTGRRRSPRLGFWVYHTQQRAADRSIKETISRRMMRGASWWFAYTGSTRDYLLQTGAADERITVLNNSVDVAGFRARLASVTADDLSRLSKQLGLDPKAPIGLFCGGLHRDKRLEFLFEALRCLHRQCPEFQLLVIGDGSCRHQVVQAAAQDRRIHYLGPLFGHDKAVCFRLAQLFLCPGLVGLGILDAFAAGLPLVTTDLPIHSPEIDYLQHGVNGWMTPHDPQAYADAVLDLLHAPVRRQALGQQALVDAGRHSIDAMAERYADGILRCLTSPGSV</sequence>
<dbReference type="GO" id="GO:0016757">
    <property type="term" value="F:glycosyltransferase activity"/>
    <property type="evidence" value="ECO:0007669"/>
    <property type="project" value="UniProtKB-ARBA"/>
</dbReference>
<dbReference type="Gene3D" id="3.40.50.2000">
    <property type="entry name" value="Glycogen Phosphorylase B"/>
    <property type="match status" value="2"/>
</dbReference>
<evidence type="ECO:0000313" key="2">
    <source>
        <dbReference type="EMBL" id="AKJ31871.1"/>
    </source>
</evidence>